<evidence type="ECO:0000256" key="1">
    <source>
        <dbReference type="SAM" id="Phobius"/>
    </source>
</evidence>
<keyword evidence="1" id="KW-0472">Membrane</keyword>
<evidence type="ECO:0000259" key="2">
    <source>
        <dbReference type="Pfam" id="PF12697"/>
    </source>
</evidence>
<dbReference type="InterPro" id="IPR029058">
    <property type="entry name" value="AB_hydrolase_fold"/>
</dbReference>
<dbReference type="GeneID" id="39600804"/>
<dbReference type="EMBL" id="RCNU01000014">
    <property type="protein sequence ID" value="RWQ92276.1"/>
    <property type="molecule type" value="Genomic_DNA"/>
</dbReference>
<proteinExistence type="predicted"/>
<dbReference type="Gene3D" id="3.40.50.1820">
    <property type="entry name" value="alpha/beta hydrolase"/>
    <property type="match status" value="1"/>
</dbReference>
<sequence>MSDPLGLISSSCFHRRVTLDTAWGLLTVSFAEIGCITGAPLMLLPGMFASRYLGIPLHAIAKRAGVRLLVVDRPGMGASTDVPSTQRVAAWVNLLPRLLAHLNITRISLIAHSAGTVYMLNTWAHCRELINPDITLLAPWVDPSCSRVTVVQIAQYVPAKAFTLWHHIPRFFATQAIPALALSGTLLRQISPRSGETADDRSFLDANSRSVDRDYSVSCAEQAELFRLVVPFMYAENTVGANSEALLCLRKSDGSDWGVCSDYAQCAQVLAAREQSTGGRVRLRTYFASKDALVGSRGQRYFEECWQAPGVEAIDFVSTTVDKTDHDTLMQSVEVWEAIFASMGGYQ</sequence>
<dbReference type="AlphaFoldDB" id="A0A443HKJ9"/>
<protein>
    <recommendedName>
        <fullName evidence="2">AB hydrolase-1 domain-containing protein</fullName>
    </recommendedName>
</protein>
<keyword evidence="1" id="KW-0812">Transmembrane</keyword>
<name>A0A443HKJ9_BYSSP</name>
<accession>A0A443HKJ9</accession>
<reference evidence="3 4" key="1">
    <citation type="journal article" date="2018" name="Front. Microbiol.">
        <title>Genomic and genetic insights into a cosmopolitan fungus, Paecilomyces variotii (Eurotiales).</title>
        <authorList>
            <person name="Urquhart A.S."/>
            <person name="Mondo S.J."/>
            <person name="Makela M.R."/>
            <person name="Hane J.K."/>
            <person name="Wiebenga A."/>
            <person name="He G."/>
            <person name="Mihaltcheva S."/>
            <person name="Pangilinan J."/>
            <person name="Lipzen A."/>
            <person name="Barry K."/>
            <person name="de Vries R.P."/>
            <person name="Grigoriev I.V."/>
            <person name="Idnurm A."/>
        </authorList>
    </citation>
    <scope>NUCLEOTIDE SEQUENCE [LARGE SCALE GENOMIC DNA]</scope>
    <source>
        <strain evidence="3 4">CBS 101075</strain>
    </source>
</reference>
<dbReference type="STRING" id="264951.A0A443HKJ9"/>
<dbReference type="SUPFAM" id="SSF53474">
    <property type="entry name" value="alpha/beta-Hydrolases"/>
    <property type="match status" value="1"/>
</dbReference>
<dbReference type="Proteomes" id="UP000283841">
    <property type="component" value="Unassembled WGS sequence"/>
</dbReference>
<evidence type="ECO:0000313" key="3">
    <source>
        <dbReference type="EMBL" id="RWQ92276.1"/>
    </source>
</evidence>
<keyword evidence="1" id="KW-1133">Transmembrane helix</keyword>
<dbReference type="PANTHER" id="PTHR43433:SF10">
    <property type="entry name" value="AB HYDROLASE-1 DOMAIN-CONTAINING PROTEIN"/>
    <property type="match status" value="1"/>
</dbReference>
<dbReference type="Pfam" id="PF12697">
    <property type="entry name" value="Abhydrolase_6"/>
    <property type="match status" value="1"/>
</dbReference>
<gene>
    <name evidence="3" type="ORF">C8Q69DRAFT_480406</name>
</gene>
<dbReference type="RefSeq" id="XP_028481921.1">
    <property type="nucleotide sequence ID" value="XM_028631527.1"/>
</dbReference>
<keyword evidence="4" id="KW-1185">Reference proteome</keyword>
<comment type="caution">
    <text evidence="3">The sequence shown here is derived from an EMBL/GenBank/DDBJ whole genome shotgun (WGS) entry which is preliminary data.</text>
</comment>
<dbReference type="PANTHER" id="PTHR43433">
    <property type="entry name" value="HYDROLASE, ALPHA/BETA FOLD FAMILY PROTEIN"/>
    <property type="match status" value="1"/>
</dbReference>
<dbReference type="InterPro" id="IPR000073">
    <property type="entry name" value="AB_hydrolase_1"/>
</dbReference>
<dbReference type="InterPro" id="IPR050471">
    <property type="entry name" value="AB_hydrolase"/>
</dbReference>
<feature type="transmembrane region" description="Helical" evidence="1">
    <location>
        <begin position="23"/>
        <end position="44"/>
    </location>
</feature>
<evidence type="ECO:0000313" key="4">
    <source>
        <dbReference type="Proteomes" id="UP000283841"/>
    </source>
</evidence>
<dbReference type="VEuPathDB" id="FungiDB:C8Q69DRAFT_480406"/>
<feature type="domain" description="AB hydrolase-1" evidence="2">
    <location>
        <begin position="43"/>
        <end position="223"/>
    </location>
</feature>
<organism evidence="3 4">
    <name type="scientific">Byssochlamys spectabilis</name>
    <name type="common">Paecilomyces variotii</name>
    <dbReference type="NCBI Taxonomy" id="264951"/>
    <lineage>
        <taxon>Eukaryota</taxon>
        <taxon>Fungi</taxon>
        <taxon>Dikarya</taxon>
        <taxon>Ascomycota</taxon>
        <taxon>Pezizomycotina</taxon>
        <taxon>Eurotiomycetes</taxon>
        <taxon>Eurotiomycetidae</taxon>
        <taxon>Eurotiales</taxon>
        <taxon>Thermoascaceae</taxon>
        <taxon>Paecilomyces</taxon>
    </lineage>
</organism>